<sequence length="714" mass="80228">MSVFSSLFSRDPKAHFAYDLPSISFASFNGISIGKSFKKADTSETATCFWASLKIQAQKLKTMRHPNVLTYLDSIEVEDTFYLITEPCMPLALYIEETKFSGSQKDLMASWGFFQLMNCLKFLHDEAHLSHENIRESVYVTERGDWKLGGFDKSVPFSNARNDLNAVGFLLWEVFNGFNRGTTKPGAPGKMPKQLHEFYKKCITSQGAKISVSEIRLLKFFFSDCRGTGGVFKNRFVDTLLFLEEFQLKDPHDKQAFFTRLNDEINIFPDDIAKFKILPKLIETYEYGDAGSHILLPLFKLGRLLNEEEYQRRIVPCLCKLFSSPDRVTRVKLLEKIDEFAPHLTPQVVNEKIFPNIASGFLDTNPAVRESTVKAMVSLAEKLNSHNLNTDLMKYLARLQGSDDQPGIRTNTTICLGKIGCYIEPSQRQRILISAFTRAMKDPFPPSRIAAVLALSATQQYYSLVEVANKVLPSLSPLTCDPEKQVRDQAFKALRGFLEKLEKASENPEMIPELEAQVQAGGKSGLLSNDKVPLWASWALKSLSGRFYKNPPPPSGGISANKLSIQASSNNSKLDADSGIKEEKLKPELSKTVTNSSDGWDDLRDEFLEVRNETEENWEDASEGSAAEKGDWSDGWDNGSANKVALVFTSYLPDLLLIIFEALIKFIPENTWESNKSSRRAENAARNEARRKQLAEKRALKTSGAKRLGTTKPS</sequence>
<dbReference type="InterPro" id="IPR051177">
    <property type="entry name" value="CIK-Related_Protein"/>
</dbReference>
<dbReference type="Gene3D" id="1.25.10.10">
    <property type="entry name" value="Leucine-rich Repeat Variant"/>
    <property type="match status" value="1"/>
</dbReference>
<dbReference type="Proteomes" id="UP000274131">
    <property type="component" value="Unassembled WGS sequence"/>
</dbReference>
<feature type="region of interest" description="Disordered" evidence="2">
    <location>
        <begin position="613"/>
        <end position="634"/>
    </location>
</feature>
<dbReference type="InterPro" id="IPR011989">
    <property type="entry name" value="ARM-like"/>
</dbReference>
<dbReference type="EMBL" id="UXUI01008418">
    <property type="protein sequence ID" value="VDD91457.1"/>
    <property type="molecule type" value="Genomic_DNA"/>
</dbReference>
<organism evidence="5">
    <name type="scientific">Enterobius vermicularis</name>
    <name type="common">Human pinworm</name>
    <dbReference type="NCBI Taxonomy" id="51028"/>
    <lineage>
        <taxon>Eukaryota</taxon>
        <taxon>Metazoa</taxon>
        <taxon>Ecdysozoa</taxon>
        <taxon>Nematoda</taxon>
        <taxon>Chromadorea</taxon>
        <taxon>Rhabditida</taxon>
        <taxon>Spirurina</taxon>
        <taxon>Oxyuridomorpha</taxon>
        <taxon>Oxyuroidea</taxon>
        <taxon>Oxyuridae</taxon>
        <taxon>Enterobius</taxon>
    </lineage>
</organism>
<accession>A0A0N4V8F8</accession>
<reference evidence="5" key="1">
    <citation type="submission" date="2017-02" db="UniProtKB">
        <authorList>
            <consortium name="WormBaseParasite"/>
        </authorList>
    </citation>
    <scope>IDENTIFICATION</scope>
</reference>
<dbReference type="PROSITE" id="PS50077">
    <property type="entry name" value="HEAT_REPEAT"/>
    <property type="match status" value="2"/>
</dbReference>
<feature type="repeat" description="HEAT" evidence="1">
    <location>
        <begin position="353"/>
        <end position="391"/>
    </location>
</feature>
<evidence type="ECO:0000313" key="3">
    <source>
        <dbReference type="EMBL" id="VDD91457.1"/>
    </source>
</evidence>
<dbReference type="Gene3D" id="3.30.200.20">
    <property type="entry name" value="Phosphorylase Kinase, domain 1"/>
    <property type="match status" value="1"/>
</dbReference>
<evidence type="ECO:0000313" key="4">
    <source>
        <dbReference type="Proteomes" id="UP000274131"/>
    </source>
</evidence>
<feature type="region of interest" description="Disordered" evidence="2">
    <location>
        <begin position="675"/>
        <end position="714"/>
    </location>
</feature>
<evidence type="ECO:0000256" key="2">
    <source>
        <dbReference type="SAM" id="MobiDB-lite"/>
    </source>
</evidence>
<dbReference type="PANTHER" id="PTHR12984">
    <property type="entry name" value="SCY1-RELATED S/T PROTEIN KINASE-LIKE"/>
    <property type="match status" value="1"/>
</dbReference>
<name>A0A0N4V8F8_ENTVE</name>
<dbReference type="AlphaFoldDB" id="A0A0N4V8F8"/>
<dbReference type="STRING" id="51028.A0A0N4V8F8"/>
<feature type="region of interest" description="Disordered" evidence="2">
    <location>
        <begin position="570"/>
        <end position="597"/>
    </location>
</feature>
<dbReference type="SUPFAM" id="SSF56112">
    <property type="entry name" value="Protein kinase-like (PK-like)"/>
    <property type="match status" value="1"/>
</dbReference>
<dbReference type="InterPro" id="IPR016024">
    <property type="entry name" value="ARM-type_fold"/>
</dbReference>
<dbReference type="InterPro" id="IPR021133">
    <property type="entry name" value="HEAT_type_2"/>
</dbReference>
<dbReference type="PANTHER" id="PTHR12984:SF3">
    <property type="entry name" value="N-TERMINAL KINASE-LIKE PROTEIN"/>
    <property type="match status" value="1"/>
</dbReference>
<evidence type="ECO:0000313" key="5">
    <source>
        <dbReference type="WBParaSite" id="EVEC_0000663401-mRNA-1"/>
    </source>
</evidence>
<evidence type="ECO:0000256" key="1">
    <source>
        <dbReference type="PROSITE-ProRule" id="PRU00103"/>
    </source>
</evidence>
<protein>
    <submittedName>
        <fullName evidence="5">Protein kinase domain-containing protein</fullName>
    </submittedName>
</protein>
<feature type="compositionally biased region" description="Basic and acidic residues" evidence="2">
    <location>
        <begin position="679"/>
        <end position="699"/>
    </location>
</feature>
<dbReference type="OrthoDB" id="447103at2759"/>
<dbReference type="WBParaSite" id="EVEC_0000663401-mRNA-1">
    <property type="protein sequence ID" value="EVEC_0000663401-mRNA-1"/>
    <property type="gene ID" value="EVEC_0000663401"/>
</dbReference>
<gene>
    <name evidence="3" type="ORF">EVEC_LOCUS6208</name>
</gene>
<keyword evidence="4" id="KW-1185">Reference proteome</keyword>
<dbReference type="SUPFAM" id="SSF48371">
    <property type="entry name" value="ARM repeat"/>
    <property type="match status" value="1"/>
</dbReference>
<proteinExistence type="predicted"/>
<reference evidence="3 4" key="2">
    <citation type="submission" date="2018-10" db="EMBL/GenBank/DDBJ databases">
        <authorList>
            <consortium name="Pathogen Informatics"/>
        </authorList>
    </citation>
    <scope>NUCLEOTIDE SEQUENCE [LARGE SCALE GENOMIC DNA]</scope>
</reference>
<dbReference type="Gene3D" id="1.10.510.10">
    <property type="entry name" value="Transferase(Phosphotransferase) domain 1"/>
    <property type="match status" value="1"/>
</dbReference>
<feature type="repeat" description="HEAT" evidence="1">
    <location>
        <begin position="471"/>
        <end position="509"/>
    </location>
</feature>
<dbReference type="InterPro" id="IPR011009">
    <property type="entry name" value="Kinase-like_dom_sf"/>
</dbReference>
<feature type="compositionally biased region" description="Basic and acidic residues" evidence="2">
    <location>
        <begin position="574"/>
        <end position="589"/>
    </location>
</feature>